<comment type="similarity">
    <text evidence="6">In the C-terminal section; belongs to the NRP synthetase family.</text>
</comment>
<dbReference type="PROSITE" id="PS00606">
    <property type="entry name" value="KS3_1"/>
    <property type="match status" value="1"/>
</dbReference>
<evidence type="ECO:0000256" key="3">
    <source>
        <dbReference type="ARBA" id="ARBA00022553"/>
    </source>
</evidence>
<keyword evidence="2" id="KW-0596">Phosphopantetheine</keyword>
<dbReference type="RefSeq" id="WP_377831112.1">
    <property type="nucleotide sequence ID" value="NZ_JBHRSK010000002.1"/>
</dbReference>
<dbReference type="SUPFAM" id="SSF47336">
    <property type="entry name" value="ACP-like"/>
    <property type="match status" value="3"/>
</dbReference>
<reference evidence="11" key="1">
    <citation type="journal article" date="2019" name="Int. J. Syst. Evol. Microbiol.">
        <title>The Global Catalogue of Microorganisms (GCM) 10K type strain sequencing project: providing services to taxonomists for standard genome sequencing and annotation.</title>
        <authorList>
            <consortium name="The Broad Institute Genomics Platform"/>
            <consortium name="The Broad Institute Genome Sequencing Center for Infectious Disease"/>
            <person name="Wu L."/>
            <person name="Ma J."/>
        </authorList>
    </citation>
    <scope>NUCLEOTIDE SEQUENCE [LARGE SCALE GENOMIC DNA]</scope>
    <source>
        <strain evidence="11">KCTC 62192</strain>
    </source>
</reference>
<dbReference type="Gene3D" id="3.40.50.12780">
    <property type="entry name" value="N-terminal domain of ligase-like"/>
    <property type="match status" value="2"/>
</dbReference>
<dbReference type="Pfam" id="PF00668">
    <property type="entry name" value="Condensation"/>
    <property type="match status" value="1"/>
</dbReference>
<evidence type="ECO:0000256" key="7">
    <source>
        <dbReference type="SAM" id="MobiDB-lite"/>
    </source>
</evidence>
<dbReference type="InterPro" id="IPR015424">
    <property type="entry name" value="PyrdxlP-dep_Trfase"/>
</dbReference>
<dbReference type="PROSITE" id="PS00455">
    <property type="entry name" value="AMP_BINDING"/>
    <property type="match status" value="2"/>
</dbReference>
<evidence type="ECO:0000256" key="1">
    <source>
        <dbReference type="ARBA" id="ARBA00001933"/>
    </source>
</evidence>
<dbReference type="InterPro" id="IPR036736">
    <property type="entry name" value="ACP-like_sf"/>
</dbReference>
<dbReference type="InterPro" id="IPR042099">
    <property type="entry name" value="ANL_N_sf"/>
</dbReference>
<dbReference type="InterPro" id="IPR015421">
    <property type="entry name" value="PyrdxlP-dep_Trfase_major"/>
</dbReference>
<dbReference type="SMART" id="SM00827">
    <property type="entry name" value="PKS_AT"/>
    <property type="match status" value="1"/>
</dbReference>
<evidence type="ECO:0000256" key="2">
    <source>
        <dbReference type="ARBA" id="ARBA00022450"/>
    </source>
</evidence>
<evidence type="ECO:0000313" key="10">
    <source>
        <dbReference type="EMBL" id="MFC2966690.1"/>
    </source>
</evidence>
<dbReference type="InterPro" id="IPR045851">
    <property type="entry name" value="AMP-bd_C_sf"/>
</dbReference>
<organism evidence="10 11">
    <name type="scientific">Acidimangrovimonas pyrenivorans</name>
    <dbReference type="NCBI Taxonomy" id="2030798"/>
    <lineage>
        <taxon>Bacteria</taxon>
        <taxon>Pseudomonadati</taxon>
        <taxon>Pseudomonadota</taxon>
        <taxon>Alphaproteobacteria</taxon>
        <taxon>Rhodobacterales</taxon>
        <taxon>Paracoccaceae</taxon>
        <taxon>Acidimangrovimonas</taxon>
    </lineage>
</organism>
<dbReference type="InterPro" id="IPR001227">
    <property type="entry name" value="Ac_transferase_dom_sf"/>
</dbReference>
<dbReference type="Pfam" id="PF16197">
    <property type="entry name" value="KAsynt_C_assoc"/>
    <property type="match status" value="1"/>
</dbReference>
<dbReference type="CDD" id="cd00833">
    <property type="entry name" value="PKS"/>
    <property type="match status" value="1"/>
</dbReference>
<dbReference type="EMBL" id="JBHRSK010000002">
    <property type="protein sequence ID" value="MFC2966690.1"/>
    <property type="molecule type" value="Genomic_DNA"/>
</dbReference>
<dbReference type="SUPFAM" id="SSF52151">
    <property type="entry name" value="FabD/lysophospholipase-like"/>
    <property type="match status" value="1"/>
</dbReference>
<dbReference type="SMART" id="SM00823">
    <property type="entry name" value="PKS_PP"/>
    <property type="match status" value="3"/>
</dbReference>
<dbReference type="CDD" id="cd19531">
    <property type="entry name" value="LCL_NRPS-like"/>
    <property type="match status" value="1"/>
</dbReference>
<dbReference type="Gene3D" id="3.90.1150.10">
    <property type="entry name" value="Aspartate Aminotransferase, domain 1"/>
    <property type="match status" value="1"/>
</dbReference>
<dbReference type="NCBIfam" id="TIGR01733">
    <property type="entry name" value="AA-adenyl-dom"/>
    <property type="match status" value="2"/>
</dbReference>
<dbReference type="PROSITE" id="PS50075">
    <property type="entry name" value="CARRIER"/>
    <property type="match status" value="3"/>
</dbReference>
<dbReference type="Pfam" id="PF00698">
    <property type="entry name" value="Acyl_transf_1"/>
    <property type="match status" value="1"/>
</dbReference>
<feature type="domain" description="Carrier" evidence="8">
    <location>
        <begin position="532"/>
        <end position="607"/>
    </location>
</feature>
<dbReference type="Gene3D" id="3.30.559.10">
    <property type="entry name" value="Chloramphenicol acetyltransferase-like domain"/>
    <property type="match status" value="1"/>
</dbReference>
<feature type="domain" description="Ketosynthase family 3 (KS3)" evidence="9">
    <location>
        <begin position="627"/>
        <end position="1056"/>
    </location>
</feature>
<evidence type="ECO:0000256" key="5">
    <source>
        <dbReference type="ARBA" id="ARBA00022898"/>
    </source>
</evidence>
<proteinExistence type="inferred from homology"/>
<comment type="cofactor">
    <cofactor evidence="1">
        <name>pyridoxal 5'-phosphate</name>
        <dbReference type="ChEBI" id="CHEBI:597326"/>
    </cofactor>
</comment>
<dbReference type="InterPro" id="IPR032821">
    <property type="entry name" value="PKS_assoc"/>
</dbReference>
<dbReference type="InterPro" id="IPR016039">
    <property type="entry name" value="Thiolase-like"/>
</dbReference>
<dbReference type="SUPFAM" id="SSF52777">
    <property type="entry name" value="CoA-dependent acyltransferases"/>
    <property type="match status" value="2"/>
</dbReference>
<feature type="domain" description="Carrier" evidence="8">
    <location>
        <begin position="1549"/>
        <end position="1627"/>
    </location>
</feature>
<dbReference type="InterPro" id="IPR049704">
    <property type="entry name" value="Aminotrans_3_PPA_site"/>
</dbReference>
<dbReference type="PROSITE" id="PS52004">
    <property type="entry name" value="KS3_2"/>
    <property type="match status" value="1"/>
</dbReference>
<dbReference type="SUPFAM" id="SSF53901">
    <property type="entry name" value="Thiolase-like"/>
    <property type="match status" value="1"/>
</dbReference>
<keyword evidence="5" id="KW-0663">Pyridoxal phosphate</keyword>
<dbReference type="SUPFAM" id="SSF53383">
    <property type="entry name" value="PLP-dependent transferases"/>
    <property type="match status" value="1"/>
</dbReference>
<dbReference type="Gene3D" id="3.40.640.10">
    <property type="entry name" value="Type I PLP-dependent aspartate aminotransferase-like (Major domain)"/>
    <property type="match status" value="1"/>
</dbReference>
<dbReference type="InterPro" id="IPR020845">
    <property type="entry name" value="AMP-binding_CS"/>
</dbReference>
<keyword evidence="3" id="KW-0597">Phosphoprotein</keyword>
<keyword evidence="11" id="KW-1185">Reference proteome</keyword>
<dbReference type="Pfam" id="PF00550">
    <property type="entry name" value="PP-binding"/>
    <property type="match status" value="3"/>
</dbReference>
<dbReference type="SUPFAM" id="SSF55048">
    <property type="entry name" value="Probable ACP-binding domain of malonyl-CoA ACP transacylase"/>
    <property type="match status" value="1"/>
</dbReference>
<dbReference type="Gene3D" id="1.10.1200.10">
    <property type="entry name" value="ACP-like"/>
    <property type="match status" value="3"/>
</dbReference>
<dbReference type="InterPro" id="IPR020806">
    <property type="entry name" value="PKS_PP-bd"/>
</dbReference>
<dbReference type="InterPro" id="IPR023213">
    <property type="entry name" value="CAT-like_dom_sf"/>
</dbReference>
<dbReference type="PANTHER" id="PTHR45527:SF1">
    <property type="entry name" value="FATTY ACID SYNTHASE"/>
    <property type="match status" value="1"/>
</dbReference>
<keyword evidence="4" id="KW-0808">Transferase</keyword>
<comment type="caution">
    <text evidence="10">The sequence shown here is derived from an EMBL/GenBank/DDBJ whole genome shotgun (WGS) entry which is preliminary data.</text>
</comment>
<dbReference type="InterPro" id="IPR016035">
    <property type="entry name" value="Acyl_Trfase/lysoPLipase"/>
</dbReference>
<dbReference type="Pfam" id="PF00202">
    <property type="entry name" value="Aminotran_3"/>
    <property type="match status" value="1"/>
</dbReference>
<dbReference type="InterPro" id="IPR018201">
    <property type="entry name" value="Ketoacyl_synth_AS"/>
</dbReference>
<dbReference type="InterPro" id="IPR005814">
    <property type="entry name" value="Aminotrans_3"/>
</dbReference>
<dbReference type="Gene3D" id="3.40.366.10">
    <property type="entry name" value="Malonyl-Coenzyme A Acyl Carrier Protein, domain 2"/>
    <property type="match status" value="1"/>
</dbReference>
<dbReference type="InterPro" id="IPR014031">
    <property type="entry name" value="Ketoacyl_synth_C"/>
</dbReference>
<name>A0ABV7ACB4_9RHOB</name>
<dbReference type="Gene3D" id="3.30.559.30">
    <property type="entry name" value="Nonribosomal peptide synthetase, condensation domain"/>
    <property type="match status" value="1"/>
</dbReference>
<evidence type="ECO:0000313" key="11">
    <source>
        <dbReference type="Proteomes" id="UP001595443"/>
    </source>
</evidence>
<dbReference type="PANTHER" id="PTHR45527">
    <property type="entry name" value="NONRIBOSOMAL PEPTIDE SYNTHETASE"/>
    <property type="match status" value="1"/>
</dbReference>
<dbReference type="Gene3D" id="3.30.70.3290">
    <property type="match status" value="1"/>
</dbReference>
<dbReference type="Pfam" id="PF00501">
    <property type="entry name" value="AMP-binding"/>
    <property type="match status" value="2"/>
</dbReference>
<dbReference type="InterPro" id="IPR016036">
    <property type="entry name" value="Malonyl_transacylase_ACP-bd"/>
</dbReference>
<dbReference type="InterPro" id="IPR010071">
    <property type="entry name" value="AA_adenyl_dom"/>
</dbReference>
<feature type="domain" description="Carrier" evidence="8">
    <location>
        <begin position="3187"/>
        <end position="3261"/>
    </location>
</feature>
<dbReference type="InterPro" id="IPR025110">
    <property type="entry name" value="AMP-bd_C"/>
</dbReference>
<dbReference type="InterPro" id="IPR001242">
    <property type="entry name" value="Condensation_dom"/>
</dbReference>
<dbReference type="Pfam" id="PF13193">
    <property type="entry name" value="AMP-binding_C"/>
    <property type="match status" value="1"/>
</dbReference>
<dbReference type="InterPro" id="IPR014043">
    <property type="entry name" value="Acyl_transferase_dom"/>
</dbReference>
<dbReference type="InterPro" id="IPR020841">
    <property type="entry name" value="PKS_Beta-ketoAc_synthase_dom"/>
</dbReference>
<dbReference type="SUPFAM" id="SSF56801">
    <property type="entry name" value="Acetyl-CoA synthetase-like"/>
    <property type="match status" value="2"/>
</dbReference>
<accession>A0ABV7ACB4</accession>
<dbReference type="Gene3D" id="3.30.300.30">
    <property type="match status" value="2"/>
</dbReference>
<feature type="region of interest" description="Disordered" evidence="7">
    <location>
        <begin position="3258"/>
        <end position="3289"/>
    </location>
</feature>
<dbReference type="Pfam" id="PF02801">
    <property type="entry name" value="Ketoacyl-synt_C"/>
    <property type="match status" value="1"/>
</dbReference>
<dbReference type="Pfam" id="PF00109">
    <property type="entry name" value="ketoacyl-synt"/>
    <property type="match status" value="1"/>
</dbReference>
<dbReference type="SMART" id="SM00825">
    <property type="entry name" value="PKS_KS"/>
    <property type="match status" value="1"/>
</dbReference>
<dbReference type="Proteomes" id="UP001595443">
    <property type="component" value="Unassembled WGS sequence"/>
</dbReference>
<sequence length="3289" mass="344716">MKRDGDAVSVARPGYDPGQAIYPVFAAQAVRAPDAHALLAGDRVLSYATLKTAAERVAARLRAAGVGRGDFVGLLESRSAEAIIAMLGVLRAGAAFVPLDPTHAPEQLAFIATDLPLKAALVAARYADRAPELLPAGLTALALEDVLAGPDPDSADWPEATGADPAYVMYTSGTTGTPKGVVTAQRGIAAIMLDQPLFAVTPDDVVLHASTIACDGSVFDIWGALLNGAACAIVETPMPAVQDVAAVMRRHNVTAAVFYAGLNHLMIDHALDAFASLRLVSSGGDVMSPGHAKRLLAAYPEIRLNNIYGPTETTMVSLGQWVTEELLDGGPLPIGRPMVHEEAFLVDEALRPLASGKTGQLTIAGPGVALGYYGRPEKTAEVFIDDPRPGKSGKVYLTGDLAHLRADGVFEFRGRVDRQVKLGGRRIELDGLEHVLRSQPGVADAAVELVKGPAGDKRIAGFLLPEGGMPADETGFVRQVMAAAGEEVSPATLPRVTRVTTDWPLTPAGKTDRKALLALLDRPTAAAPAQKPDPRNIRATIAAVWQEILACDPPDDDITFFEAGGTSLQLIDAHARLEARLGVKFDITLLFETPRLGDLAARLADLAPAAPAAEATPQAAKRDDLPEGAIAITGLAGRFPGADDLASFWARIRAGDNLIPRFAPEELEDVVPPELHADPAYVPARSVLKDVDLFDARFFNMLPRDAAEMDPQGRIFLEICQEALEDAGIDPTRAPGPVGVYAGATLSTYLLANIMADRAALDDFTAQFQIGNYGILTGNTNDNLAGRVAYKLNLHGPAMAISTACSTSLTAIAQAVQSLRAGACDVALAGGVSITFPQKRGYMAQEGGMGSTDGLCRPFDARAGGTVFGHGAGVVVLKRLEDALAAGDQIYAVIRGAGVNNDGAEKISYTAPSVTSQAAAIRMAHQDAGIDPATISYVECHGTATPLGDPIEIAGLTQAFGTGTPGACALGSVKGNIGHLDAAAGVVSTIKTALMLRAREILPVANFQTPNPRIDFASGPFRVPEGLEDWASDGPRRAGISSFGVGGTNVHLVLEEAPERPAEAPVEAPQILPLSATTPEALAEMAVRLADRLEASDAPALADAAFTLQEGRRTFPWRLAVAAMTNAEAGTALRKAQPPRAATPKEAPPVVFMFPGQGSQYPGMGKGLYASEPEYARWIDQGAEILKPLIDLDINELLCFGDVTDKAAARALRDTRITQPALYLTQVATARLWQARGIDPAAMLGHSVGEFAAATIAGVMSFETGLKIIAERGRLMQDQPPGAMLSVRCTLDELRPHLDDTVDLAALNAPKLQVVAGPDEAVDALAERLEAAGIAVTRLHTSHAFHSKMMDPVTPALEALVAGEALAAPQIPFVSSVTGRWITDDEAQSPAFWAAQARAPVNYQAALQAVCETRSPILLEVGAGRTLSAFAAQTLGRGGHGGIIQSLPDHTQSDSDDQSVMAAAFCQLWAAGAPVDWSRLPRGTRRVSLPPYPFQRKRHWIDPPPAGVPMAAPAVAATAMPPAPEIPAPQPAVPAASENAMTDVAQTAPRSARLTAELLALFSDLSGEDLAPEEATAPFLELGFDSLFMGQVAQALGRDYGVEMTFRSLLADTPSIAELAAHLDAVLPAEAAPTPAPAPAPAPQPAAAPAAQVPAAALTAAAPAMPAAPAQPMAQPMTQPMAAGSDLSGLLQAQMQTMQAVFAEQLRALGAAAPAPAAAQSAPAPVAQPAAAPATIATPVAPAAEEAPARKEGFKVGRGPSLAGAELTPDQRAFVADLAARYSERHAKSKAYTAEHRSHLADPRTAAGFHPDWKELTFPLVSDRSKGAYIWDVDGHRFVDVVNGFGQTAFGHSPDFVSAAVAAQLEKGYAIGPQSEKAGPLAKRLSEMLGHERVTFCNTGSEAVMAAMRVARAVTGREKIVVFSNDYHGQFDEVLIKGKTRGGDPAALPIAPGIPRSGLTNMVVLGYGAPESLDWISSNIKDIAAVIVEPVQSRHPELRPSEFCRDLRRITRDGGSALVFDEVVTGFRTHARGMQGIWEIEADMATYGKVIGGGLPVGLLAGARRFLDALDGGQWAYGDDSVPQVAPTFFAGTFVRHPLVLAAVEAVMDHLDARGEVLWTEVAARAGALAGRMNAALAERGLPELVTHFSSWFVINVTSHDPRAALLFPLMRMEGVHVQDGFCGFLTTAHSDEDIEAVYGAFVKAVDTLQSIGILTGTGGAARPSAAPQPAATATPTQAIPLTESQHEIWLTHQLGDGAACSFNEGVALRLDGPLDRAALEGALQLLIARHDALRLVFDRAGASFDVIAPYAPELALHDVSADPDPEAALEALLAKDAAEPFDLTAGPALRLALVALAPERHVLLMTAHHILCDGWSFNVLLDEMSQLYAAACEGRDAGLPPAPSFAAYAQAHAATEMRPETLAFWRAQYETIPSLPELPADHPRPAVKQFNGGTVTARIPVETLKAARKAGAKQGCTLFGTLFAALQITLGRLSGASDIVLGVPTGGQALLENQALVGHCVNFLPIRAAFDPAQPAAEHLARAGKAVMAAFDHQDTTYGALVRELEIPRALNRLPLTEVQFNLERVAEELPMGPVTGRAAPTPKAAANFDLFFNMIEGRDGLRVDVDYNADVYDPETVRRWIGHLEAVLAGLGADSATAIAHLPMMAPEALADLVEGRNRTAMDYDRAAMLPDLIARSAAATPEAVAVEAADAALTYAELAGASDALAAHIQAALPEPGARVAVALPRGAGMLVALIAVHKAGHTYVPLDPRQPAARLRTICETAEVSGLVCADAGFAEGLDIAVLHLADAPAGGTPAPVAADPERPAYVIFTSGSTGTPKGVAVPHRAVVNFLTTMAREPGMTAEDTLLSVTTVMFDIAVLELFLPLAVGGTVVIASSEDILDGFALAERVARDDITVMQATPTLWDMLLEAGLQPRTGLKMLAGGEPLPADLAQRLTAAGGELWNMYGPTETTIWSAVKRIAHDEPITIGGPIGNTDLHILSEAGEVQPIGVTGELNIGGDGLALGYYNRPDLTEAAFRDIALMGKPRRLYATGDLALRKADGGIVVLGRRDTQVKLRGFRIELGEIETRLRALPGIARAAVDVAARPSGDKLLAAWLVAEPGATLDTAAISASIAAQLPDYMVPQAWSVLDALPQTGNGKLDRKALPAPEAAAVLAEAPPADPPSGPTEEKIAAIWAEVLGRETIGATETLHALGVDSLSVFRIAARMLDAGLGLEARDMLAHPSIRDLAAFADARGGDTEPKGPARPSLKSFRGGARRGMEKAS</sequence>
<dbReference type="InterPro" id="IPR000873">
    <property type="entry name" value="AMP-dep_synth/lig_dom"/>
</dbReference>
<dbReference type="InterPro" id="IPR015422">
    <property type="entry name" value="PyrdxlP-dep_Trfase_small"/>
</dbReference>
<evidence type="ECO:0000256" key="6">
    <source>
        <dbReference type="ARBA" id="ARBA00029443"/>
    </source>
</evidence>
<dbReference type="Gene3D" id="3.40.47.10">
    <property type="match status" value="1"/>
</dbReference>
<evidence type="ECO:0000259" key="8">
    <source>
        <dbReference type="PROSITE" id="PS50075"/>
    </source>
</evidence>
<dbReference type="InterPro" id="IPR014030">
    <property type="entry name" value="Ketoacyl_synth_N"/>
</dbReference>
<dbReference type="InterPro" id="IPR009081">
    <property type="entry name" value="PP-bd_ACP"/>
</dbReference>
<gene>
    <name evidence="10" type="ORF">ACFOES_01155</name>
</gene>
<evidence type="ECO:0000259" key="9">
    <source>
        <dbReference type="PROSITE" id="PS52004"/>
    </source>
</evidence>
<evidence type="ECO:0000256" key="4">
    <source>
        <dbReference type="ARBA" id="ARBA00022679"/>
    </source>
</evidence>
<protein>
    <submittedName>
        <fullName evidence="10">Amino acid adenylation domain-containing protein</fullName>
    </submittedName>
</protein>
<dbReference type="PROSITE" id="PS00600">
    <property type="entry name" value="AA_TRANSFER_CLASS_3"/>
    <property type="match status" value="1"/>
</dbReference>